<accession>A0A6L9EDA5</accession>
<dbReference type="AlphaFoldDB" id="A0A6L9EDA5"/>
<dbReference type="InterPro" id="IPR022385">
    <property type="entry name" value="Rhs_assc_core"/>
</dbReference>
<organism evidence="2 3">
    <name type="scientific">Poritiphilus flavus</name>
    <dbReference type="NCBI Taxonomy" id="2697053"/>
    <lineage>
        <taxon>Bacteria</taxon>
        <taxon>Pseudomonadati</taxon>
        <taxon>Bacteroidota</taxon>
        <taxon>Flavobacteriia</taxon>
        <taxon>Flavobacteriales</taxon>
        <taxon>Flavobacteriaceae</taxon>
        <taxon>Poritiphilus</taxon>
    </lineage>
</organism>
<dbReference type="Gene3D" id="2.180.10.10">
    <property type="entry name" value="RHS repeat-associated core"/>
    <property type="match status" value="1"/>
</dbReference>
<name>A0A6L9EDA5_9FLAO</name>
<feature type="compositionally biased region" description="Basic and acidic residues" evidence="1">
    <location>
        <begin position="180"/>
        <end position="203"/>
    </location>
</feature>
<evidence type="ECO:0000313" key="3">
    <source>
        <dbReference type="Proteomes" id="UP000475249"/>
    </source>
</evidence>
<sequence length="433" mass="47929">MYELGNLHFLNQPEGYLEPDGSGGYDYIYQYKDHLGNIRLAYGDDNGDGIITASTEIREINNYYPFGLKHQGYSTAQNGRDHTFEYNGVEREESLGYNMMEMDFRQYDPATARFTSIDPVTHHSQSAYNAFDNSPIYWSDPSGADAESLINDIWNNSGSGSTKWTNSGDGTFSGSNGRSVDCDECPKEGQTRTKELPLRSETGQDSHTITEFYHAGGVSGSESGWYTSHAYAKIIRPVAENLSRYIGGWDNGSMEIQGSYDAYLSFMASRSTVDGFYDFLLSYGNGLKHGNNSRRAFMRSGLAEPMHFSSPVFLGAGLLRNLGAALGNMGSTSIPVYRVYGGGAGRFGNSWTFINPRLYGGTFRNFAGLPTKGLRVNSGNLMIRGSVQIKNISGIRMAIPAHGNFGRLVPELIIKNSWNTVRWSPNQIFKVNF</sequence>
<proteinExistence type="predicted"/>
<dbReference type="NCBIfam" id="TIGR03696">
    <property type="entry name" value="Rhs_assc_core"/>
    <property type="match status" value="1"/>
</dbReference>
<comment type="caution">
    <text evidence="2">The sequence shown here is derived from an EMBL/GenBank/DDBJ whole genome shotgun (WGS) entry which is preliminary data.</text>
</comment>
<evidence type="ECO:0000313" key="2">
    <source>
        <dbReference type="EMBL" id="NAS12666.1"/>
    </source>
</evidence>
<feature type="region of interest" description="Disordered" evidence="1">
    <location>
        <begin position="175"/>
        <end position="203"/>
    </location>
</feature>
<dbReference type="Proteomes" id="UP000475249">
    <property type="component" value="Unassembled WGS sequence"/>
</dbReference>
<keyword evidence="3" id="KW-1185">Reference proteome</keyword>
<gene>
    <name evidence="2" type="ORF">GTQ38_11675</name>
</gene>
<evidence type="ECO:0008006" key="4">
    <source>
        <dbReference type="Google" id="ProtNLM"/>
    </source>
</evidence>
<protein>
    <recommendedName>
        <fullName evidence="4">RHS repeat-associated core domain-containing protein</fullName>
    </recommendedName>
</protein>
<dbReference type="EMBL" id="WXYO01000005">
    <property type="protein sequence ID" value="NAS12666.1"/>
    <property type="molecule type" value="Genomic_DNA"/>
</dbReference>
<reference evidence="2 3" key="1">
    <citation type="submission" date="2020-01" db="EMBL/GenBank/DDBJ databases">
        <title>Bacteria diversity of Porities sp.</title>
        <authorList>
            <person name="Wang G."/>
        </authorList>
    </citation>
    <scope>NUCLEOTIDE SEQUENCE [LARGE SCALE GENOMIC DNA]</scope>
    <source>
        <strain evidence="2 3">R33</strain>
    </source>
</reference>
<dbReference type="RefSeq" id="WP_161435696.1">
    <property type="nucleotide sequence ID" value="NZ_WXYO01000005.1"/>
</dbReference>
<evidence type="ECO:0000256" key="1">
    <source>
        <dbReference type="SAM" id="MobiDB-lite"/>
    </source>
</evidence>